<dbReference type="AlphaFoldDB" id="M7BK60"/>
<accession>M7BK60</accession>
<sequence length="132" mass="15204">MNSKKEEVVEEKEKEYGEQNDNDTIPLCVLSAAAAIAAFRPSHLHHCRTPEPNEEQKEEDTGDSRRVQEAHAVSDHEHRAWMNDTGNSLEKERVKRIKAQEKERKIHQDTMGLFRQQTQIQRSWGPPPSAAH</sequence>
<feature type="region of interest" description="Disordered" evidence="1">
    <location>
        <begin position="102"/>
        <end position="132"/>
    </location>
</feature>
<evidence type="ECO:0000313" key="3">
    <source>
        <dbReference type="Proteomes" id="UP000031443"/>
    </source>
</evidence>
<evidence type="ECO:0000313" key="2">
    <source>
        <dbReference type="EMBL" id="EMP28597.1"/>
    </source>
</evidence>
<gene>
    <name evidence="2" type="ORF">UY3_14298</name>
</gene>
<feature type="region of interest" description="Disordered" evidence="1">
    <location>
        <begin position="43"/>
        <end position="89"/>
    </location>
</feature>
<evidence type="ECO:0000256" key="1">
    <source>
        <dbReference type="SAM" id="MobiDB-lite"/>
    </source>
</evidence>
<protein>
    <submittedName>
        <fullName evidence="2">Uncharacterized protein</fullName>
    </submittedName>
</protein>
<feature type="region of interest" description="Disordered" evidence="1">
    <location>
        <begin position="1"/>
        <end position="23"/>
    </location>
</feature>
<feature type="compositionally biased region" description="Basic and acidic residues" evidence="1">
    <location>
        <begin position="1"/>
        <end position="17"/>
    </location>
</feature>
<organism evidence="2 3">
    <name type="scientific">Chelonia mydas</name>
    <name type="common">Green sea-turtle</name>
    <name type="synonym">Chelonia agassizi</name>
    <dbReference type="NCBI Taxonomy" id="8469"/>
    <lineage>
        <taxon>Eukaryota</taxon>
        <taxon>Metazoa</taxon>
        <taxon>Chordata</taxon>
        <taxon>Craniata</taxon>
        <taxon>Vertebrata</taxon>
        <taxon>Euteleostomi</taxon>
        <taxon>Archelosauria</taxon>
        <taxon>Testudinata</taxon>
        <taxon>Testudines</taxon>
        <taxon>Cryptodira</taxon>
        <taxon>Durocryptodira</taxon>
        <taxon>Americhelydia</taxon>
        <taxon>Chelonioidea</taxon>
        <taxon>Cheloniidae</taxon>
        <taxon>Chelonia</taxon>
    </lineage>
</organism>
<reference evidence="3" key="1">
    <citation type="journal article" date="2013" name="Nat. Genet.">
        <title>The draft genomes of soft-shell turtle and green sea turtle yield insights into the development and evolution of the turtle-specific body plan.</title>
        <authorList>
            <person name="Wang Z."/>
            <person name="Pascual-Anaya J."/>
            <person name="Zadissa A."/>
            <person name="Li W."/>
            <person name="Niimura Y."/>
            <person name="Huang Z."/>
            <person name="Li C."/>
            <person name="White S."/>
            <person name="Xiong Z."/>
            <person name="Fang D."/>
            <person name="Wang B."/>
            <person name="Ming Y."/>
            <person name="Chen Y."/>
            <person name="Zheng Y."/>
            <person name="Kuraku S."/>
            <person name="Pignatelli M."/>
            <person name="Herrero J."/>
            <person name="Beal K."/>
            <person name="Nozawa M."/>
            <person name="Li Q."/>
            <person name="Wang J."/>
            <person name="Zhang H."/>
            <person name="Yu L."/>
            <person name="Shigenobu S."/>
            <person name="Wang J."/>
            <person name="Liu J."/>
            <person name="Flicek P."/>
            <person name="Searle S."/>
            <person name="Wang J."/>
            <person name="Kuratani S."/>
            <person name="Yin Y."/>
            <person name="Aken B."/>
            <person name="Zhang G."/>
            <person name="Irie N."/>
        </authorList>
    </citation>
    <scope>NUCLEOTIDE SEQUENCE [LARGE SCALE GENOMIC DNA]</scope>
</reference>
<feature type="compositionally biased region" description="Basic and acidic residues" evidence="1">
    <location>
        <begin position="62"/>
        <end position="81"/>
    </location>
</feature>
<keyword evidence="3" id="KW-1185">Reference proteome</keyword>
<dbReference type="EMBL" id="KB562123">
    <property type="protein sequence ID" value="EMP28597.1"/>
    <property type="molecule type" value="Genomic_DNA"/>
</dbReference>
<name>M7BK60_CHEMY</name>
<proteinExistence type="predicted"/>
<dbReference type="Proteomes" id="UP000031443">
    <property type="component" value="Unassembled WGS sequence"/>
</dbReference>